<dbReference type="AlphaFoldDB" id="A0A8S1PL44"/>
<evidence type="ECO:0000313" key="2">
    <source>
        <dbReference type="EMBL" id="CAD8104050.1"/>
    </source>
</evidence>
<dbReference type="EMBL" id="CAJJDN010000081">
    <property type="protein sequence ID" value="CAD8104050.1"/>
    <property type="molecule type" value="Genomic_DNA"/>
</dbReference>
<protein>
    <recommendedName>
        <fullName evidence="4">Transmembrane protein</fullName>
    </recommendedName>
</protein>
<dbReference type="Proteomes" id="UP000692954">
    <property type="component" value="Unassembled WGS sequence"/>
</dbReference>
<organism evidence="2 3">
    <name type="scientific">Paramecium sonneborni</name>
    <dbReference type="NCBI Taxonomy" id="65129"/>
    <lineage>
        <taxon>Eukaryota</taxon>
        <taxon>Sar</taxon>
        <taxon>Alveolata</taxon>
        <taxon>Ciliophora</taxon>
        <taxon>Intramacronucleata</taxon>
        <taxon>Oligohymenophorea</taxon>
        <taxon>Peniculida</taxon>
        <taxon>Parameciidae</taxon>
        <taxon>Paramecium</taxon>
    </lineage>
</organism>
<evidence type="ECO:0000256" key="1">
    <source>
        <dbReference type="SAM" id="Phobius"/>
    </source>
</evidence>
<comment type="caution">
    <text evidence="2">The sequence shown here is derived from an EMBL/GenBank/DDBJ whole genome shotgun (WGS) entry which is preliminary data.</text>
</comment>
<keyword evidence="1" id="KW-0812">Transmembrane</keyword>
<accession>A0A8S1PL44</accession>
<keyword evidence="1" id="KW-0472">Membrane</keyword>
<keyword evidence="1" id="KW-1133">Transmembrane helix</keyword>
<sequence>MTIFKFNFKKHFQQGLQSINSQKKQLNKLISIVLQDQDSTTSFELNFMIVQIKLILLQPKVPMIAIQKWIFLKNLKPKICMLIQIFLVFLNIHPFLFYFKSKWRPFKINIQSWLIGL</sequence>
<name>A0A8S1PL44_9CILI</name>
<reference evidence="2" key="1">
    <citation type="submission" date="2021-01" db="EMBL/GenBank/DDBJ databases">
        <authorList>
            <consortium name="Genoscope - CEA"/>
            <person name="William W."/>
        </authorList>
    </citation>
    <scope>NUCLEOTIDE SEQUENCE</scope>
</reference>
<evidence type="ECO:0008006" key="4">
    <source>
        <dbReference type="Google" id="ProtNLM"/>
    </source>
</evidence>
<evidence type="ECO:0000313" key="3">
    <source>
        <dbReference type="Proteomes" id="UP000692954"/>
    </source>
</evidence>
<proteinExistence type="predicted"/>
<gene>
    <name evidence="2" type="ORF">PSON_ATCC_30995.1.T0810150</name>
</gene>
<feature type="transmembrane region" description="Helical" evidence="1">
    <location>
        <begin position="79"/>
        <end position="99"/>
    </location>
</feature>
<keyword evidence="3" id="KW-1185">Reference proteome</keyword>